<dbReference type="GO" id="GO:0005829">
    <property type="term" value="C:cytosol"/>
    <property type="evidence" value="ECO:0007669"/>
    <property type="project" value="TreeGrafter"/>
</dbReference>
<accession>A0A094PQ06</accession>
<reference evidence="7" key="1">
    <citation type="submission" date="2014-06" db="EMBL/GenBank/DDBJ databases">
        <title>Key roles for freshwater Actinobacteria revealed by deep metagenomic sequencing.</title>
        <authorList>
            <person name="Ghai R."/>
            <person name="Mizuno C.M."/>
            <person name="Picazo A."/>
            <person name="Camacho A."/>
            <person name="Rodriguez-Valera F."/>
        </authorList>
    </citation>
    <scope>NUCLEOTIDE SEQUENCE</scope>
</reference>
<name>A0A094PQ06_9ZZZZ</name>
<comment type="pathway">
    <text evidence="1">Amino-acid biosynthesis; L-methionine biosynthesis via salvage pathway; S-methyl-5-thio-alpha-D-ribose 1-phosphate from S-methyl-5'-thioadenosine (hydrolase route): step 1/2.</text>
</comment>
<feature type="domain" description="Nucleoside phosphorylase" evidence="6">
    <location>
        <begin position="13"/>
        <end position="245"/>
    </location>
</feature>
<gene>
    <name evidence="7" type="ORF">GM51_20460</name>
</gene>
<keyword evidence="5" id="KW-0486">Methionine biosynthesis</keyword>
<dbReference type="EMBL" id="JNSL01000198">
    <property type="protein sequence ID" value="KGA13177.1"/>
    <property type="molecule type" value="Genomic_DNA"/>
</dbReference>
<dbReference type="InterPro" id="IPR035994">
    <property type="entry name" value="Nucleoside_phosphorylase_sf"/>
</dbReference>
<evidence type="ECO:0000313" key="7">
    <source>
        <dbReference type="EMBL" id="KGA13177.1"/>
    </source>
</evidence>
<dbReference type="Gene3D" id="3.40.50.1580">
    <property type="entry name" value="Nucleoside phosphorylase domain"/>
    <property type="match status" value="1"/>
</dbReference>
<keyword evidence="4" id="KW-0378">Hydrolase</keyword>
<dbReference type="AlphaFoldDB" id="A0A094PQ06"/>
<dbReference type="GO" id="GO:0019509">
    <property type="term" value="P:L-methionine salvage from methylthioadenosine"/>
    <property type="evidence" value="ECO:0007669"/>
    <property type="project" value="UniProtKB-UniPathway"/>
</dbReference>
<dbReference type="InterPro" id="IPR010049">
    <property type="entry name" value="MTA_SAH_Nsdase"/>
</dbReference>
<dbReference type="EC" id="3.2.2.9" evidence="2"/>
<dbReference type="NCBIfam" id="TIGR01704">
    <property type="entry name" value="MTA_SAH-Nsdase"/>
    <property type="match status" value="1"/>
</dbReference>
<keyword evidence="3" id="KW-0028">Amino-acid biosynthesis</keyword>
<sequence length="251" mass="25958">MQHHVRPSGPTLIAAALSEERAALEALATDLVPHALPGLAEGALLIGHIDGHPVALLRCGVGKVASVVAVTAALAVQPRCVISVGSAGALHAGYRVGDVLLADGVLQHDFAAAEADGFRLFGYGADIPSKGDPLLVADAELVTAAFNAAAPTTARLGINLRRGRVATGDWFVADQKVRDAIAARSSADLVEMEGAAIAYAARTHGIPWLVIRSVSDSGDGEADLSFWEYLALASKNAAEIVRAILPALERR</sequence>
<dbReference type="UniPathway" id="UPA00904">
    <property type="reaction ID" value="UER00871"/>
</dbReference>
<proteinExistence type="predicted"/>
<dbReference type="CDD" id="cd09008">
    <property type="entry name" value="MTAN"/>
    <property type="match status" value="1"/>
</dbReference>
<evidence type="ECO:0000256" key="5">
    <source>
        <dbReference type="ARBA" id="ARBA00023167"/>
    </source>
</evidence>
<dbReference type="PANTHER" id="PTHR46832">
    <property type="entry name" value="5'-METHYLTHIOADENOSINE/S-ADENOSYLHOMOCYSTEINE NUCLEOSIDASE"/>
    <property type="match status" value="1"/>
</dbReference>
<organism evidence="7">
    <name type="scientific">freshwater metagenome</name>
    <dbReference type="NCBI Taxonomy" id="449393"/>
    <lineage>
        <taxon>unclassified sequences</taxon>
        <taxon>metagenomes</taxon>
        <taxon>ecological metagenomes</taxon>
    </lineage>
</organism>
<evidence type="ECO:0000256" key="2">
    <source>
        <dbReference type="ARBA" id="ARBA00011974"/>
    </source>
</evidence>
<dbReference type="GO" id="GO:0008930">
    <property type="term" value="F:methylthioadenosine nucleosidase activity"/>
    <property type="evidence" value="ECO:0007669"/>
    <property type="project" value="InterPro"/>
</dbReference>
<dbReference type="GO" id="GO:0019284">
    <property type="term" value="P:L-methionine salvage from S-adenosylmethionine"/>
    <property type="evidence" value="ECO:0007669"/>
    <property type="project" value="TreeGrafter"/>
</dbReference>
<protein>
    <recommendedName>
        <fullName evidence="2">adenosylhomocysteine nucleosidase</fullName>
        <ecNumber evidence="2">3.2.2.9</ecNumber>
    </recommendedName>
</protein>
<dbReference type="SUPFAM" id="SSF53167">
    <property type="entry name" value="Purine and uridine phosphorylases"/>
    <property type="match status" value="1"/>
</dbReference>
<evidence type="ECO:0000256" key="3">
    <source>
        <dbReference type="ARBA" id="ARBA00022605"/>
    </source>
</evidence>
<dbReference type="GO" id="GO:0009164">
    <property type="term" value="P:nucleoside catabolic process"/>
    <property type="evidence" value="ECO:0007669"/>
    <property type="project" value="InterPro"/>
</dbReference>
<evidence type="ECO:0000256" key="4">
    <source>
        <dbReference type="ARBA" id="ARBA00022801"/>
    </source>
</evidence>
<dbReference type="GO" id="GO:0008782">
    <property type="term" value="F:adenosylhomocysteine nucleosidase activity"/>
    <property type="evidence" value="ECO:0007669"/>
    <property type="project" value="UniProtKB-EC"/>
</dbReference>
<comment type="caution">
    <text evidence="7">The sequence shown here is derived from an EMBL/GenBank/DDBJ whole genome shotgun (WGS) entry which is preliminary data.</text>
</comment>
<evidence type="ECO:0000256" key="1">
    <source>
        <dbReference type="ARBA" id="ARBA00004945"/>
    </source>
</evidence>
<dbReference type="Pfam" id="PF01048">
    <property type="entry name" value="PNP_UDP_1"/>
    <property type="match status" value="1"/>
</dbReference>
<dbReference type="PANTHER" id="PTHR46832:SF1">
    <property type="entry name" value="5'-METHYLTHIOADENOSINE_S-ADENOSYLHOMOCYSTEINE NUCLEOSIDASE"/>
    <property type="match status" value="1"/>
</dbReference>
<evidence type="ECO:0000259" key="6">
    <source>
        <dbReference type="Pfam" id="PF01048"/>
    </source>
</evidence>
<dbReference type="InterPro" id="IPR000845">
    <property type="entry name" value="Nucleoside_phosphorylase_d"/>
</dbReference>